<dbReference type="Proteomes" id="UP001213799">
    <property type="component" value="Unassembled WGS sequence"/>
</dbReference>
<gene>
    <name evidence="1" type="ORF">N7537_010168</name>
</gene>
<dbReference type="EMBL" id="JAQJAE010000005">
    <property type="protein sequence ID" value="KAJ5593264.1"/>
    <property type="molecule type" value="Genomic_DNA"/>
</dbReference>
<reference evidence="1" key="1">
    <citation type="journal article" date="2023" name="IMA Fungus">
        <title>Comparative genomic study of the Penicillium genus elucidates a diverse pangenome and 15 lateral gene transfer events.</title>
        <authorList>
            <person name="Petersen C."/>
            <person name="Sorensen T."/>
            <person name="Nielsen M.R."/>
            <person name="Sondergaard T.E."/>
            <person name="Sorensen J.L."/>
            <person name="Fitzpatrick D.A."/>
            <person name="Frisvad J.C."/>
            <person name="Nielsen K.L."/>
        </authorList>
    </citation>
    <scope>NUCLEOTIDE SEQUENCE</scope>
    <source>
        <strain evidence="1">IBT 12815</strain>
    </source>
</reference>
<organism evidence="1 2">
    <name type="scientific">Penicillium hordei</name>
    <dbReference type="NCBI Taxonomy" id="40994"/>
    <lineage>
        <taxon>Eukaryota</taxon>
        <taxon>Fungi</taxon>
        <taxon>Dikarya</taxon>
        <taxon>Ascomycota</taxon>
        <taxon>Pezizomycotina</taxon>
        <taxon>Eurotiomycetes</taxon>
        <taxon>Eurotiomycetidae</taxon>
        <taxon>Eurotiales</taxon>
        <taxon>Aspergillaceae</taxon>
        <taxon>Penicillium</taxon>
    </lineage>
</organism>
<dbReference type="RefSeq" id="XP_056749890.1">
    <property type="nucleotide sequence ID" value="XM_056901222.1"/>
</dbReference>
<dbReference type="AlphaFoldDB" id="A0AAD6GYI2"/>
<accession>A0AAD6GYI2</accession>
<protein>
    <submittedName>
        <fullName evidence="1">Uncharacterized protein</fullName>
    </submittedName>
</protein>
<evidence type="ECO:0000313" key="2">
    <source>
        <dbReference type="Proteomes" id="UP001213799"/>
    </source>
</evidence>
<reference evidence="1" key="2">
    <citation type="submission" date="2023-01" db="EMBL/GenBank/DDBJ databases">
        <authorList>
            <person name="Petersen C."/>
        </authorList>
    </citation>
    <scope>NUCLEOTIDE SEQUENCE</scope>
    <source>
        <strain evidence="1">IBT 12815</strain>
    </source>
</reference>
<dbReference type="GeneID" id="81591464"/>
<proteinExistence type="predicted"/>
<keyword evidence="2" id="KW-1185">Reference proteome</keyword>
<sequence>SIIELYISKKFIAKIIKFYINIILEDDGNTRNDLDDVAEELKANYKISGIYELYPIKRSNRYGKTTKKSGPKKPRNGLERILKYRDDY</sequence>
<evidence type="ECO:0000313" key="1">
    <source>
        <dbReference type="EMBL" id="KAJ5593264.1"/>
    </source>
</evidence>
<name>A0AAD6GYI2_9EURO</name>
<feature type="non-terminal residue" evidence="1">
    <location>
        <position position="1"/>
    </location>
</feature>
<comment type="caution">
    <text evidence="1">The sequence shown here is derived from an EMBL/GenBank/DDBJ whole genome shotgun (WGS) entry which is preliminary data.</text>
</comment>